<feature type="region of interest" description="Disordered" evidence="12">
    <location>
        <begin position="200"/>
        <end position="232"/>
    </location>
</feature>
<comment type="similarity">
    <text evidence="2">Belongs to the peptidase S26 family. IMP2 subfamily.</text>
</comment>
<evidence type="ECO:0000256" key="5">
    <source>
        <dbReference type="ARBA" id="ARBA00022692"/>
    </source>
</evidence>
<evidence type="ECO:0000256" key="1">
    <source>
        <dbReference type="ARBA" id="ARBA00004434"/>
    </source>
</evidence>
<dbReference type="InterPro" id="IPR000223">
    <property type="entry name" value="Pept_S26A_signal_pept_1"/>
</dbReference>
<dbReference type="CDD" id="cd06530">
    <property type="entry name" value="S26_SPase_I"/>
    <property type="match status" value="1"/>
</dbReference>
<dbReference type="GO" id="GO:0004252">
    <property type="term" value="F:serine-type endopeptidase activity"/>
    <property type="evidence" value="ECO:0007669"/>
    <property type="project" value="InterPro"/>
</dbReference>
<evidence type="ECO:0000256" key="2">
    <source>
        <dbReference type="ARBA" id="ARBA00007066"/>
    </source>
</evidence>
<evidence type="ECO:0000313" key="15">
    <source>
        <dbReference type="Proteomes" id="UP001140511"/>
    </source>
</evidence>
<sequence length="232" mass="25395">MALNSLWARIRGSAAGGTPSFSRTTALNLIGFATWIPVIAWFNLHVAELTVVDGSSMYPFMNADRDSSLRRDVVLNYKWSPQEDLQRGMIVTLRSPFHPEVIAVKRVVALEGDVIKTKKPYPVPTVRIPQGHVWVEGDGPPGSSLDSNTIGLDRYSMFGTQRHGSLTEAKPRQFTGHATADQHVWRSLAPKAAYQEAQGKKFSAKRSGAHATAQGIETLGKEALPLNSTFSP</sequence>
<protein>
    <recommendedName>
        <fullName evidence="3">Mitochondrial inner membrane protease subunit 2</fullName>
    </recommendedName>
</protein>
<keyword evidence="6" id="KW-0999">Mitochondrion inner membrane</keyword>
<evidence type="ECO:0000313" key="14">
    <source>
        <dbReference type="EMBL" id="KAJ4858673.1"/>
    </source>
</evidence>
<dbReference type="PANTHER" id="PTHR46041">
    <property type="entry name" value="MITOCHONDRIAL INNER MEMBRANE PROTEASE SUBUNIT 2"/>
    <property type="match status" value="1"/>
</dbReference>
<feature type="domain" description="Peptidase S26" evidence="13">
    <location>
        <begin position="38"/>
        <end position="118"/>
    </location>
</feature>
<dbReference type="PRINTS" id="PR00727">
    <property type="entry name" value="LEADERPTASE"/>
</dbReference>
<keyword evidence="7" id="KW-0378">Hydrolase</keyword>
<reference evidence="14" key="1">
    <citation type="submission" date="2022-09" db="EMBL/GenBank/DDBJ databases">
        <title>Chromosome-level assembly of Trichoderma breve T069, a fungus used in development of biopesticide product.</title>
        <authorList>
            <person name="Lin R."/>
            <person name="Liu T."/>
        </authorList>
    </citation>
    <scope>NUCLEOTIDE SEQUENCE</scope>
    <source>
        <strain evidence="14">T069</strain>
    </source>
</reference>
<evidence type="ECO:0000256" key="9">
    <source>
        <dbReference type="ARBA" id="ARBA00023128"/>
    </source>
</evidence>
<evidence type="ECO:0000259" key="13">
    <source>
        <dbReference type="Pfam" id="PF10502"/>
    </source>
</evidence>
<organism evidence="14 15">
    <name type="scientific">Trichoderma breve</name>
    <dbReference type="NCBI Taxonomy" id="2034170"/>
    <lineage>
        <taxon>Eukaryota</taxon>
        <taxon>Fungi</taxon>
        <taxon>Dikarya</taxon>
        <taxon>Ascomycota</taxon>
        <taxon>Pezizomycotina</taxon>
        <taxon>Sordariomycetes</taxon>
        <taxon>Hypocreomycetidae</taxon>
        <taxon>Hypocreales</taxon>
        <taxon>Hypocreaceae</taxon>
        <taxon>Trichoderma</taxon>
    </lineage>
</organism>
<feature type="active site" evidence="11">
    <location>
        <position position="105"/>
    </location>
</feature>
<dbReference type="GO" id="GO:0006627">
    <property type="term" value="P:protein processing involved in protein targeting to mitochondrion"/>
    <property type="evidence" value="ECO:0007669"/>
    <property type="project" value="InterPro"/>
</dbReference>
<dbReference type="GO" id="GO:0042720">
    <property type="term" value="C:mitochondrial inner membrane peptidase complex"/>
    <property type="evidence" value="ECO:0007669"/>
    <property type="project" value="InterPro"/>
</dbReference>
<gene>
    <name evidence="14" type="ORF">T069G_06940</name>
</gene>
<dbReference type="PANTHER" id="PTHR46041:SF2">
    <property type="entry name" value="MITOCHONDRIAL INNER MEMBRANE PROTEASE SUBUNIT 2"/>
    <property type="match status" value="1"/>
</dbReference>
<dbReference type="EMBL" id="JAOPEN010000004">
    <property type="protein sequence ID" value="KAJ4858673.1"/>
    <property type="molecule type" value="Genomic_DNA"/>
</dbReference>
<proteinExistence type="inferred from homology"/>
<evidence type="ECO:0000256" key="11">
    <source>
        <dbReference type="PIRSR" id="PIRSR600223-1"/>
    </source>
</evidence>
<accession>A0A9W9BEY6</accession>
<keyword evidence="4" id="KW-0645">Protease</keyword>
<evidence type="ECO:0000256" key="6">
    <source>
        <dbReference type="ARBA" id="ARBA00022792"/>
    </source>
</evidence>
<evidence type="ECO:0000256" key="10">
    <source>
        <dbReference type="ARBA" id="ARBA00023136"/>
    </source>
</evidence>
<dbReference type="InterPro" id="IPR036286">
    <property type="entry name" value="LexA/Signal_pep-like_sf"/>
</dbReference>
<dbReference type="InterPro" id="IPR019533">
    <property type="entry name" value="Peptidase_S26"/>
</dbReference>
<dbReference type="GeneID" id="80868838"/>
<keyword evidence="5" id="KW-0812">Transmembrane</keyword>
<evidence type="ECO:0000256" key="4">
    <source>
        <dbReference type="ARBA" id="ARBA00022670"/>
    </source>
</evidence>
<keyword evidence="10" id="KW-0472">Membrane</keyword>
<evidence type="ECO:0000256" key="8">
    <source>
        <dbReference type="ARBA" id="ARBA00022989"/>
    </source>
</evidence>
<evidence type="ECO:0000256" key="7">
    <source>
        <dbReference type="ARBA" id="ARBA00022801"/>
    </source>
</evidence>
<evidence type="ECO:0000256" key="12">
    <source>
        <dbReference type="SAM" id="MobiDB-lite"/>
    </source>
</evidence>
<feature type="active site" evidence="11">
    <location>
        <position position="56"/>
    </location>
</feature>
<name>A0A9W9BEY6_9HYPO</name>
<dbReference type="GO" id="GO:0006465">
    <property type="term" value="P:signal peptide processing"/>
    <property type="evidence" value="ECO:0007669"/>
    <property type="project" value="InterPro"/>
</dbReference>
<keyword evidence="15" id="KW-1185">Reference proteome</keyword>
<comment type="subcellular location">
    <subcellularLocation>
        <location evidence="1">Mitochondrion inner membrane</location>
        <topology evidence="1">Single-pass membrane protein</topology>
    </subcellularLocation>
</comment>
<comment type="caution">
    <text evidence="14">The sequence shown here is derived from an EMBL/GenBank/DDBJ whole genome shotgun (WGS) entry which is preliminary data.</text>
</comment>
<dbReference type="AlphaFoldDB" id="A0A9W9BEY6"/>
<dbReference type="RefSeq" id="XP_056027729.1">
    <property type="nucleotide sequence ID" value="XM_056174150.1"/>
</dbReference>
<dbReference type="SUPFAM" id="SSF51306">
    <property type="entry name" value="LexA/Signal peptidase"/>
    <property type="match status" value="1"/>
</dbReference>
<dbReference type="InterPro" id="IPR037730">
    <property type="entry name" value="IMP2"/>
</dbReference>
<dbReference type="Gene3D" id="2.10.109.10">
    <property type="entry name" value="Umud Fragment, subunit A"/>
    <property type="match status" value="1"/>
</dbReference>
<keyword evidence="9" id="KW-0496">Mitochondrion</keyword>
<keyword evidence="8" id="KW-1133">Transmembrane helix</keyword>
<dbReference type="Proteomes" id="UP001140511">
    <property type="component" value="Unassembled WGS sequence"/>
</dbReference>
<dbReference type="Pfam" id="PF10502">
    <property type="entry name" value="Peptidase_S26"/>
    <property type="match status" value="1"/>
</dbReference>
<evidence type="ECO:0000256" key="3">
    <source>
        <dbReference type="ARBA" id="ARBA00013650"/>
    </source>
</evidence>